<dbReference type="AlphaFoldDB" id="A0A1K1T634"/>
<dbReference type="InterPro" id="IPR041427">
    <property type="entry name" value="AbiJ-NTD3"/>
</dbReference>
<reference evidence="3" key="1">
    <citation type="submission" date="2016-11" db="EMBL/GenBank/DDBJ databases">
        <authorList>
            <person name="Varghese N."/>
            <person name="Submissions S."/>
        </authorList>
    </citation>
    <scope>NUCLEOTIDE SEQUENCE [LARGE SCALE GENOMIC DNA]</scope>
    <source>
        <strain evidence="3">DSM 44671</strain>
    </source>
</reference>
<dbReference type="STRING" id="546364.SAMN04489730_8340"/>
<dbReference type="OrthoDB" id="7061676at2"/>
<sequence>MRTTAWHGLLDEIDFLERLYDLNALPTHDDRFPTAKGDIIQHRCNNPEDWDDDWIFHDSRFGLKDDDASLLRFLAEMLHPDVRLDSDEVQKLRTFVNETLVHDGYELVEVDAISGAPVFAAHRIGTGVPGPVKNLIFAAIGPKPEIVLSDALNNDVLVVKNGENCLTYDRPLRANGLTWAELTSWWAALTHMSVTSEREVSLNLYRRLQRSLGDNEAESRVLRTYAERYGRLGAAIPALIPQVYLHYDPYTRAHHRSTGVAVPLPRQRMDFLLLFPQGIRVVIECDGVQHYANPSTRRADPRRYAEMVAEDRELRLRGYEVYRFGGDELTDTQTNQQRLTTFFDRLADRYSV</sequence>
<gene>
    <name evidence="2" type="ORF">SAMN04489730_8340</name>
</gene>
<feature type="domain" description="AbiJ-NTD3" evidence="1">
    <location>
        <begin position="4"/>
        <end position="153"/>
    </location>
</feature>
<evidence type="ECO:0000313" key="3">
    <source>
        <dbReference type="Proteomes" id="UP000182740"/>
    </source>
</evidence>
<accession>A0A1K1T634</accession>
<keyword evidence="3" id="KW-1185">Reference proteome</keyword>
<evidence type="ECO:0000313" key="2">
    <source>
        <dbReference type="EMBL" id="SFW92032.1"/>
    </source>
</evidence>
<dbReference type="Proteomes" id="UP000182740">
    <property type="component" value="Unassembled WGS sequence"/>
</dbReference>
<protein>
    <recommendedName>
        <fullName evidence="1">AbiJ-NTD3 domain-containing protein</fullName>
    </recommendedName>
</protein>
<name>A0A1K1T634_9PSEU</name>
<dbReference type="Pfam" id="PF18860">
    <property type="entry name" value="AbiJ_NTD3"/>
    <property type="match status" value="1"/>
</dbReference>
<evidence type="ECO:0000259" key="1">
    <source>
        <dbReference type="Pfam" id="PF18860"/>
    </source>
</evidence>
<organism evidence="2 3">
    <name type="scientific">Amycolatopsis australiensis</name>
    <dbReference type="NCBI Taxonomy" id="546364"/>
    <lineage>
        <taxon>Bacteria</taxon>
        <taxon>Bacillati</taxon>
        <taxon>Actinomycetota</taxon>
        <taxon>Actinomycetes</taxon>
        <taxon>Pseudonocardiales</taxon>
        <taxon>Pseudonocardiaceae</taxon>
        <taxon>Amycolatopsis</taxon>
    </lineage>
</organism>
<dbReference type="EMBL" id="FPJG01000006">
    <property type="protein sequence ID" value="SFW92032.1"/>
    <property type="molecule type" value="Genomic_DNA"/>
</dbReference>
<dbReference type="Gene3D" id="3.40.960.10">
    <property type="entry name" value="VSR Endonuclease"/>
    <property type="match status" value="1"/>
</dbReference>
<proteinExistence type="predicted"/>